<evidence type="ECO:0000256" key="9">
    <source>
        <dbReference type="ARBA" id="ARBA00022801"/>
    </source>
</evidence>
<dbReference type="PANTHER" id="PTHR14218">
    <property type="entry name" value="PROTEASE S8 TRIPEPTIDYL PEPTIDASE I CLN2"/>
    <property type="match status" value="1"/>
</dbReference>
<organism evidence="18">
    <name type="scientific">Talaromyces marneffei PM1</name>
    <dbReference type="NCBI Taxonomy" id="1077442"/>
    <lineage>
        <taxon>Eukaryota</taxon>
        <taxon>Fungi</taxon>
        <taxon>Dikarya</taxon>
        <taxon>Ascomycota</taxon>
        <taxon>Pezizomycotina</taxon>
        <taxon>Eurotiomycetes</taxon>
        <taxon>Eurotiomycetidae</taxon>
        <taxon>Eurotiales</taxon>
        <taxon>Trichocomaceae</taxon>
        <taxon>Talaromyces</taxon>
        <taxon>Talaromyces sect. Talaromyces</taxon>
    </lineage>
</organism>
<comment type="function">
    <text evidence="2">Secreted tripeptidyl-peptidase which degrades proteins at acidic pHs and is involved in virulence.</text>
</comment>
<evidence type="ECO:0000256" key="3">
    <source>
        <dbReference type="ARBA" id="ARBA00004239"/>
    </source>
</evidence>
<dbReference type="SUPFAM" id="SSF54897">
    <property type="entry name" value="Protease propeptides/inhibitors"/>
    <property type="match status" value="1"/>
</dbReference>
<gene>
    <name evidence="18" type="ORF">GQ26_0082510</name>
</gene>
<evidence type="ECO:0000256" key="15">
    <source>
        <dbReference type="PROSITE-ProRule" id="PRU01032"/>
    </source>
</evidence>
<evidence type="ECO:0000256" key="1">
    <source>
        <dbReference type="ARBA" id="ARBA00001910"/>
    </source>
</evidence>
<keyword evidence="10 15" id="KW-0720">Serine protease</keyword>
<dbReference type="CDD" id="cd11377">
    <property type="entry name" value="Pro-peptidase_S53"/>
    <property type="match status" value="1"/>
</dbReference>
<feature type="domain" description="Peptidase S53" evidence="17">
    <location>
        <begin position="207"/>
        <end position="595"/>
    </location>
</feature>
<comment type="cofactor">
    <cofactor evidence="15">
        <name>Ca(2+)</name>
        <dbReference type="ChEBI" id="CHEBI:29108"/>
    </cofactor>
    <text evidence="15">Binds 1 Ca(2+) ion per subunit.</text>
</comment>
<dbReference type="EC" id="3.4.14.10" evidence="4"/>
<dbReference type="EMBL" id="JPOX01000008">
    <property type="protein sequence ID" value="KFX50086.1"/>
    <property type="molecule type" value="Genomic_DNA"/>
</dbReference>
<comment type="subcellular location">
    <subcellularLocation>
        <location evidence="3">Secreted</location>
        <location evidence="3">Extracellular space</location>
    </subcellularLocation>
</comment>
<dbReference type="InterPro" id="IPR030400">
    <property type="entry name" value="Sedolisin_dom"/>
</dbReference>
<dbReference type="Gene3D" id="3.40.50.200">
    <property type="entry name" value="Peptidase S8/S53 domain"/>
    <property type="match status" value="1"/>
</dbReference>
<dbReference type="GO" id="GO:0008240">
    <property type="term" value="F:tripeptidyl-peptidase activity"/>
    <property type="evidence" value="ECO:0007669"/>
    <property type="project" value="UniProtKB-EC"/>
</dbReference>
<evidence type="ECO:0000256" key="8">
    <source>
        <dbReference type="ARBA" id="ARBA00022729"/>
    </source>
</evidence>
<keyword evidence="12" id="KW-0843">Virulence</keyword>
<evidence type="ECO:0000313" key="18">
    <source>
        <dbReference type="EMBL" id="KFX50086.1"/>
    </source>
</evidence>
<dbReference type="SUPFAM" id="SSF52743">
    <property type="entry name" value="Subtilisin-like"/>
    <property type="match status" value="1"/>
</dbReference>
<evidence type="ECO:0000256" key="13">
    <source>
        <dbReference type="ARBA" id="ARBA00023145"/>
    </source>
</evidence>
<dbReference type="InterPro" id="IPR050819">
    <property type="entry name" value="Tripeptidyl-peptidase_I"/>
</dbReference>
<evidence type="ECO:0000259" key="17">
    <source>
        <dbReference type="PROSITE" id="PS51695"/>
    </source>
</evidence>
<dbReference type="PANTHER" id="PTHR14218:SF32">
    <property type="entry name" value="TRIPEPTIDYL PEPTIDASE SED3 (AFU_ORTHOLOGUE AFUA_3G08930)"/>
    <property type="match status" value="1"/>
</dbReference>
<protein>
    <recommendedName>
        <fullName evidence="4">tripeptidyl-peptidase II</fullName>
        <ecNumber evidence="4">3.4.14.10</ecNumber>
    </recommendedName>
</protein>
<evidence type="ECO:0000256" key="5">
    <source>
        <dbReference type="ARBA" id="ARBA00022525"/>
    </source>
</evidence>
<keyword evidence="9 15" id="KW-0378">Hydrolase</keyword>
<keyword evidence="11 15" id="KW-0106">Calcium</keyword>
<dbReference type="GO" id="GO:0005576">
    <property type="term" value="C:extracellular region"/>
    <property type="evidence" value="ECO:0007669"/>
    <property type="project" value="UniProtKB-SubCell"/>
</dbReference>
<evidence type="ECO:0000256" key="4">
    <source>
        <dbReference type="ARBA" id="ARBA00012462"/>
    </source>
</evidence>
<feature type="binding site" evidence="15">
    <location>
        <position position="573"/>
    </location>
    <ligand>
        <name>Ca(2+)</name>
        <dbReference type="ChEBI" id="CHEBI:29108"/>
    </ligand>
</feature>
<dbReference type="InterPro" id="IPR036852">
    <property type="entry name" value="Peptidase_S8/S53_dom_sf"/>
</dbReference>
<evidence type="ECO:0000256" key="16">
    <source>
        <dbReference type="SAM" id="SignalP"/>
    </source>
</evidence>
<evidence type="ECO:0000256" key="11">
    <source>
        <dbReference type="ARBA" id="ARBA00022837"/>
    </source>
</evidence>
<feature type="chain" id="PRO_5001888633" description="tripeptidyl-peptidase II" evidence="16">
    <location>
        <begin position="22"/>
        <end position="595"/>
    </location>
</feature>
<feature type="active site" description="Charge relay system" evidence="15">
    <location>
        <position position="283"/>
    </location>
</feature>
<evidence type="ECO:0000256" key="2">
    <source>
        <dbReference type="ARBA" id="ARBA00002451"/>
    </source>
</evidence>
<feature type="binding site" evidence="15">
    <location>
        <position position="541"/>
    </location>
    <ligand>
        <name>Ca(2+)</name>
        <dbReference type="ChEBI" id="CHEBI:29108"/>
    </ligand>
</feature>
<keyword evidence="6 15" id="KW-0645">Protease</keyword>
<dbReference type="AlphaFoldDB" id="A0A093VTY6"/>
<feature type="active site" description="Charge relay system" evidence="15">
    <location>
        <position position="498"/>
    </location>
</feature>
<keyword evidence="7 15" id="KW-0479">Metal-binding</keyword>
<dbReference type="eggNOG" id="ENOG502QR6D">
    <property type="taxonomic scope" value="Eukaryota"/>
</dbReference>
<feature type="binding site" evidence="15">
    <location>
        <position position="540"/>
    </location>
    <ligand>
        <name>Ca(2+)</name>
        <dbReference type="ChEBI" id="CHEBI:29108"/>
    </ligand>
</feature>
<dbReference type="GO" id="GO:0004252">
    <property type="term" value="F:serine-type endopeptidase activity"/>
    <property type="evidence" value="ECO:0007669"/>
    <property type="project" value="UniProtKB-UniRule"/>
</dbReference>
<dbReference type="PROSITE" id="PS51695">
    <property type="entry name" value="SEDOLISIN"/>
    <property type="match status" value="1"/>
</dbReference>
<evidence type="ECO:0000256" key="6">
    <source>
        <dbReference type="ARBA" id="ARBA00022670"/>
    </source>
</evidence>
<comment type="catalytic activity">
    <reaction evidence="1">
        <text>Release of an N-terminal tripeptide from a polypeptide.</text>
        <dbReference type="EC" id="3.4.14.10"/>
    </reaction>
</comment>
<reference evidence="18" key="1">
    <citation type="journal article" date="2014" name="PLoS Genet.">
        <title>Signature Gene Expression Reveals Novel Clues to the Molecular Mechanisms of Dimorphic Transition in Penicillium marneffei.</title>
        <authorList>
            <person name="Yang E."/>
            <person name="Wang G."/>
            <person name="Cai J."/>
            <person name="Woo P.C."/>
            <person name="Lau S.K."/>
            <person name="Yuen K.-Y."/>
            <person name="Chow W.-N."/>
            <person name="Lin X."/>
        </authorList>
    </citation>
    <scope>NUCLEOTIDE SEQUENCE [LARGE SCALE GENOMIC DNA]</scope>
    <source>
        <strain evidence="18">PM1</strain>
    </source>
</reference>
<dbReference type="SMART" id="SM00944">
    <property type="entry name" value="Pro-kuma_activ"/>
    <property type="match status" value="1"/>
</dbReference>
<keyword evidence="13" id="KW-0865">Zymogen</keyword>
<dbReference type="Pfam" id="PF09286">
    <property type="entry name" value="Pro-kuma_activ"/>
    <property type="match status" value="1"/>
</dbReference>
<dbReference type="GO" id="GO:0006508">
    <property type="term" value="P:proteolysis"/>
    <property type="evidence" value="ECO:0007669"/>
    <property type="project" value="UniProtKB-KW"/>
</dbReference>
<proteinExistence type="predicted"/>
<evidence type="ECO:0000256" key="10">
    <source>
        <dbReference type="ARBA" id="ARBA00022825"/>
    </source>
</evidence>
<feature type="binding site" evidence="15">
    <location>
        <position position="575"/>
    </location>
    <ligand>
        <name>Ca(2+)</name>
        <dbReference type="ChEBI" id="CHEBI:29108"/>
    </ligand>
</feature>
<dbReference type="MEROPS" id="S53.010"/>
<dbReference type="InterPro" id="IPR015366">
    <property type="entry name" value="S53_propep"/>
</dbReference>
<feature type="signal peptide" evidence="16">
    <location>
        <begin position="1"/>
        <end position="21"/>
    </location>
</feature>
<dbReference type="InterPro" id="IPR000209">
    <property type="entry name" value="Peptidase_S8/S53_dom"/>
</dbReference>
<dbReference type="Pfam" id="PF00082">
    <property type="entry name" value="Peptidase_S8"/>
    <property type="match status" value="1"/>
</dbReference>
<evidence type="ECO:0000256" key="12">
    <source>
        <dbReference type="ARBA" id="ARBA00023026"/>
    </source>
</evidence>
<keyword evidence="14" id="KW-0325">Glycoprotein</keyword>
<keyword evidence="8 16" id="KW-0732">Signal</keyword>
<evidence type="ECO:0000256" key="7">
    <source>
        <dbReference type="ARBA" id="ARBA00022723"/>
    </source>
</evidence>
<feature type="active site" description="Charge relay system" evidence="15">
    <location>
        <position position="287"/>
    </location>
</feature>
<dbReference type="GO" id="GO:0046872">
    <property type="term" value="F:metal ion binding"/>
    <property type="evidence" value="ECO:0007669"/>
    <property type="project" value="UniProtKB-UniRule"/>
</dbReference>
<dbReference type="FunFam" id="3.40.50.200:FF:000015">
    <property type="entry name" value="Tripeptidyl peptidase A"/>
    <property type="match status" value="1"/>
</dbReference>
<dbReference type="CDD" id="cd04056">
    <property type="entry name" value="Peptidases_S53"/>
    <property type="match status" value="1"/>
</dbReference>
<accession>A0A093VTY6</accession>
<sequence length="595" mass="65154">MYLYSFVLGALTLLSAPVVAATAATTQYEVVEQLRRVPDGWVQGPRPSPSMLMQFRLAMTQPRAGEFEQHVINIATPGHKMYGKHMKRDEVKAFMQPSAEVSDAVVSWLKSEGVSDNLMEVDSDWAKFIVPLHQAEKMLNTTFYIFHDEDKTVFRVRTLQYSVPREIHQHVRLIQPTTHFGRNKAHKSLVHNQQKIDTAAQANCNTLITPDCLRDLYKLGNFVASPDPRNKLGISGYLEQYARYDDLKAFLKQYAPQAKDATFTVQEINGGLNDQSSNSDSVEASLDMQYGISLSYQTPTIFFSTGGRGPLIPDASQPNASASSNEPYLEQLHYLLNLSDEDLPAVLSTSYGENEQTLPESYTNTTCSLFAQLGARGVSIIFSSGDEGVGQACLTNDGTNRTRFNPIYPASCPFVTSVGGTYQINPERAVAFSSGGFSERFPRPSYQEDAVASYLSILGDRWEDLYNPGGRGFPDVSAQAHAYLVRDHGSFIQVDGTSASAPTFAAIIADLNSVRLDNNQSILGFLNPWLYALNGAGFTDIINGGSNGCTGKDSKSGVATPYVPYASWNATPGWDPVTGLGTPLFDSLSQLAIEA</sequence>
<dbReference type="HOGENOM" id="CLU_013783_3_0_1"/>
<keyword evidence="5" id="KW-0964">Secreted</keyword>
<evidence type="ECO:0000256" key="14">
    <source>
        <dbReference type="ARBA" id="ARBA00023180"/>
    </source>
</evidence>
<name>A0A093VTY6_TALMA</name>
<comment type="caution">
    <text evidence="18">The sequence shown here is derived from an EMBL/GenBank/DDBJ whole genome shotgun (WGS) entry which is preliminary data.</text>
</comment>